<evidence type="ECO:0000256" key="2">
    <source>
        <dbReference type="ARBA" id="ARBA00008919"/>
    </source>
</evidence>
<keyword evidence="5" id="KW-0333">Golgi apparatus</keyword>
<keyword evidence="5" id="KW-0812">Transmembrane</keyword>
<dbReference type="GO" id="GO:0046920">
    <property type="term" value="F:alpha-(1-&gt;3)-fucosyltransferase activity"/>
    <property type="evidence" value="ECO:0007669"/>
    <property type="project" value="TreeGrafter"/>
</dbReference>
<organism evidence="7 8">
    <name type="scientific">Dictyocaulus viviparus</name>
    <name type="common">Bovine lungworm</name>
    <dbReference type="NCBI Taxonomy" id="29172"/>
    <lineage>
        <taxon>Eukaryota</taxon>
        <taxon>Metazoa</taxon>
        <taxon>Ecdysozoa</taxon>
        <taxon>Nematoda</taxon>
        <taxon>Chromadorea</taxon>
        <taxon>Rhabditida</taxon>
        <taxon>Rhabditina</taxon>
        <taxon>Rhabditomorpha</taxon>
        <taxon>Strongyloidea</taxon>
        <taxon>Metastrongylidae</taxon>
        <taxon>Dictyocaulus</taxon>
    </lineage>
</organism>
<keyword evidence="3 5" id="KW-0328">Glycosyltransferase</keyword>
<comment type="subcellular location">
    <subcellularLocation>
        <location evidence="5">Golgi apparatus</location>
        <location evidence="5">Golgi stack membrane</location>
        <topology evidence="5">Single-pass type II membrane protein</topology>
    </subcellularLocation>
</comment>
<proteinExistence type="inferred from homology"/>
<dbReference type="OrthoDB" id="427096at2759"/>
<feature type="domain" description="Fucosyltransferase C-terminal" evidence="6">
    <location>
        <begin position="57"/>
        <end position="201"/>
    </location>
</feature>
<dbReference type="STRING" id="29172.A0A0D8XF94"/>
<evidence type="ECO:0000256" key="1">
    <source>
        <dbReference type="ARBA" id="ARBA00004922"/>
    </source>
</evidence>
<keyword evidence="5" id="KW-0472">Membrane</keyword>
<reference evidence="8" key="2">
    <citation type="journal article" date="2016" name="Sci. Rep.">
        <title>Dictyocaulus viviparus genome, variome and transcriptome elucidate lungworm biology and support future intervention.</title>
        <authorList>
            <person name="McNulty S.N."/>
            <person name="Strube C."/>
            <person name="Rosa B.A."/>
            <person name="Martin J.C."/>
            <person name="Tyagi R."/>
            <person name="Choi Y.J."/>
            <person name="Wang Q."/>
            <person name="Hallsworth Pepin K."/>
            <person name="Zhang X."/>
            <person name="Ozersky P."/>
            <person name="Wilson R.K."/>
            <person name="Sternberg P.W."/>
            <person name="Gasser R.B."/>
            <person name="Mitreva M."/>
        </authorList>
    </citation>
    <scope>NUCLEOTIDE SEQUENCE [LARGE SCALE GENOMIC DNA]</scope>
    <source>
        <strain evidence="8">HannoverDv2000</strain>
    </source>
</reference>
<dbReference type="Proteomes" id="UP000053766">
    <property type="component" value="Unassembled WGS sequence"/>
</dbReference>
<dbReference type="PANTHER" id="PTHR11929">
    <property type="entry name" value="ALPHA- 1,3 -FUCOSYLTRANSFERASE"/>
    <property type="match status" value="1"/>
</dbReference>
<protein>
    <recommendedName>
        <fullName evidence="5">Fucosyltransferase</fullName>
        <ecNumber evidence="5">2.4.1.-</ecNumber>
    </recommendedName>
</protein>
<feature type="domain" description="Fucosyltransferase C-terminal" evidence="6">
    <location>
        <begin position="2"/>
        <end position="34"/>
    </location>
</feature>
<dbReference type="SUPFAM" id="SSF53756">
    <property type="entry name" value="UDP-Glycosyltransferase/glycogen phosphorylase"/>
    <property type="match status" value="2"/>
</dbReference>
<dbReference type="InterPro" id="IPR038577">
    <property type="entry name" value="GT10-like_C_sf"/>
</dbReference>
<dbReference type="EMBL" id="KN716579">
    <property type="protein sequence ID" value="KJH43238.1"/>
    <property type="molecule type" value="Genomic_DNA"/>
</dbReference>
<dbReference type="Gene3D" id="3.40.50.11660">
    <property type="entry name" value="Glycosyl transferase family 10, C-terminal domain"/>
    <property type="match status" value="1"/>
</dbReference>
<dbReference type="PANTHER" id="PTHR11929:SF226">
    <property type="entry name" value="ATP-DEPENDENT DNA HELICASE-RELATED"/>
    <property type="match status" value="1"/>
</dbReference>
<evidence type="ECO:0000256" key="3">
    <source>
        <dbReference type="ARBA" id="ARBA00022676"/>
    </source>
</evidence>
<evidence type="ECO:0000256" key="5">
    <source>
        <dbReference type="RuleBase" id="RU003832"/>
    </source>
</evidence>
<dbReference type="EC" id="2.4.1.-" evidence="5"/>
<dbReference type="Pfam" id="PF00852">
    <property type="entry name" value="Glyco_transf_10"/>
    <property type="match status" value="2"/>
</dbReference>
<evidence type="ECO:0000313" key="7">
    <source>
        <dbReference type="EMBL" id="KJH43238.1"/>
    </source>
</evidence>
<evidence type="ECO:0000313" key="8">
    <source>
        <dbReference type="Proteomes" id="UP000053766"/>
    </source>
</evidence>
<sequence>MKDKKKMVVWLVSHCLTNNNRMAYAHELSKYIQMFYDTIFEKIFSQEFYAFCEKCRLTRYLSEVDIFGACGIRSLGKKESHQMIRDHYKFYLAFENSNCHQYITEKFWINALRNNAIPIVMGAPKIDYVKVAPPHSFIHVDDYSPRQLARFLSYLDQNTTAYNEYFEWKSFGRVVESDFYCRLCDLVQSPPTKTYANLDVWWKGNGDCQKYSKE</sequence>
<name>A0A0D8XF94_DICVI</name>
<dbReference type="UniPathway" id="UPA00378"/>
<comment type="similarity">
    <text evidence="2 5">Belongs to the glycosyltransferase 10 family.</text>
</comment>
<comment type="pathway">
    <text evidence="1">Protein modification; protein glycosylation.</text>
</comment>
<reference evidence="7 8" key="1">
    <citation type="submission" date="2013-11" db="EMBL/GenBank/DDBJ databases">
        <title>Draft genome of the bovine lungworm Dictyocaulus viviparus.</title>
        <authorList>
            <person name="Mitreva M."/>
        </authorList>
    </citation>
    <scope>NUCLEOTIDE SEQUENCE [LARGE SCALE GENOMIC DNA]</scope>
    <source>
        <strain evidence="7 8">HannoverDv2000</strain>
    </source>
</reference>
<dbReference type="InterPro" id="IPR001503">
    <property type="entry name" value="Glyco_trans_10"/>
</dbReference>
<evidence type="ECO:0000256" key="4">
    <source>
        <dbReference type="ARBA" id="ARBA00022679"/>
    </source>
</evidence>
<accession>A0A0D8XF94</accession>
<gene>
    <name evidence="7" type="ORF">DICVIV_10754</name>
</gene>
<keyword evidence="8" id="KW-1185">Reference proteome</keyword>
<keyword evidence="4 5" id="KW-0808">Transferase</keyword>
<dbReference type="InterPro" id="IPR055270">
    <property type="entry name" value="Glyco_tran_10_C"/>
</dbReference>
<dbReference type="AlphaFoldDB" id="A0A0D8XF94"/>
<evidence type="ECO:0000259" key="6">
    <source>
        <dbReference type="Pfam" id="PF00852"/>
    </source>
</evidence>
<dbReference type="GO" id="GO:0032580">
    <property type="term" value="C:Golgi cisterna membrane"/>
    <property type="evidence" value="ECO:0007669"/>
    <property type="project" value="UniProtKB-SubCell"/>
</dbReference>